<name>A0A1J9PA58_9EURO</name>
<evidence type="ECO:0000256" key="1">
    <source>
        <dbReference type="SAM" id="MobiDB-lite"/>
    </source>
</evidence>
<sequence length="100" mass="10962">MCWQMRKTPARFPDCTGKAQGNCINFDPTEDYVKWCDPARARNSQCEHLTPTSQASSTKRRVNCPRHRAIAQPPPKKDDEGAAGGGNALAQQQHGIKVGA</sequence>
<reference evidence="2 3" key="1">
    <citation type="submission" date="2015-07" db="EMBL/GenBank/DDBJ databases">
        <title>Emmonsia species relationships and genome sequence.</title>
        <authorList>
            <consortium name="The Broad Institute Genomics Platform"/>
            <person name="Cuomo C.A."/>
            <person name="Munoz J.F."/>
            <person name="Imamovic A."/>
            <person name="Priest M.E."/>
            <person name="Young S."/>
            <person name="Clay O.K."/>
            <person name="McEwen J.G."/>
        </authorList>
    </citation>
    <scope>NUCLEOTIDE SEQUENCE [LARGE SCALE GENOMIC DNA]</scope>
    <source>
        <strain evidence="2 3">UAMH 9510</strain>
    </source>
</reference>
<feature type="compositionally biased region" description="Polar residues" evidence="1">
    <location>
        <begin position="47"/>
        <end position="57"/>
    </location>
</feature>
<proteinExistence type="predicted"/>
<dbReference type="EMBL" id="LGRN01000349">
    <property type="protein sequence ID" value="OJD12950.1"/>
    <property type="molecule type" value="Genomic_DNA"/>
</dbReference>
<dbReference type="AlphaFoldDB" id="A0A1J9PA58"/>
<organism evidence="2 3">
    <name type="scientific">Emergomyces pasteurianus Ep9510</name>
    <dbReference type="NCBI Taxonomy" id="1447872"/>
    <lineage>
        <taxon>Eukaryota</taxon>
        <taxon>Fungi</taxon>
        <taxon>Dikarya</taxon>
        <taxon>Ascomycota</taxon>
        <taxon>Pezizomycotina</taxon>
        <taxon>Eurotiomycetes</taxon>
        <taxon>Eurotiomycetidae</taxon>
        <taxon>Onygenales</taxon>
        <taxon>Ajellomycetaceae</taxon>
        <taxon>Emergomyces</taxon>
    </lineage>
</organism>
<accession>A0A1J9PA58</accession>
<keyword evidence="3" id="KW-1185">Reference proteome</keyword>
<dbReference type="Proteomes" id="UP000182235">
    <property type="component" value="Unassembled WGS sequence"/>
</dbReference>
<evidence type="ECO:0000313" key="2">
    <source>
        <dbReference type="EMBL" id="OJD12950.1"/>
    </source>
</evidence>
<dbReference type="VEuPathDB" id="FungiDB:AJ78_06538"/>
<gene>
    <name evidence="2" type="ORF">AJ78_06538</name>
</gene>
<comment type="caution">
    <text evidence="2">The sequence shown here is derived from an EMBL/GenBank/DDBJ whole genome shotgun (WGS) entry which is preliminary data.</text>
</comment>
<feature type="compositionally biased region" description="Basic residues" evidence="1">
    <location>
        <begin position="58"/>
        <end position="69"/>
    </location>
</feature>
<protein>
    <submittedName>
        <fullName evidence="2">Uncharacterized protein</fullName>
    </submittedName>
</protein>
<evidence type="ECO:0000313" key="3">
    <source>
        <dbReference type="Proteomes" id="UP000182235"/>
    </source>
</evidence>
<feature type="region of interest" description="Disordered" evidence="1">
    <location>
        <begin position="47"/>
        <end position="100"/>
    </location>
</feature>
<dbReference type="OrthoDB" id="5300101at2759"/>